<keyword evidence="2" id="KW-1185">Reference proteome</keyword>
<dbReference type="RefSeq" id="WP_183964669.1">
    <property type="nucleotide sequence ID" value="NZ_BAABBZ010000059.1"/>
</dbReference>
<reference evidence="1 2" key="1">
    <citation type="submission" date="2020-08" db="EMBL/GenBank/DDBJ databases">
        <title>Genomic Encyclopedia of Type Strains, Phase IV (KMG-IV): sequencing the most valuable type-strain genomes for metagenomic binning, comparative biology and taxonomic classification.</title>
        <authorList>
            <person name="Goeker M."/>
        </authorList>
    </citation>
    <scope>NUCLEOTIDE SEQUENCE [LARGE SCALE GENOMIC DNA]</scope>
    <source>
        <strain evidence="1 2">DSM 102235</strain>
    </source>
</reference>
<name>A0A7W6DRA9_9RHOB</name>
<dbReference type="EMBL" id="JACIEJ010000003">
    <property type="protein sequence ID" value="MBB3985275.1"/>
    <property type="molecule type" value="Genomic_DNA"/>
</dbReference>
<protein>
    <submittedName>
        <fullName evidence="1">Uncharacterized protein</fullName>
    </submittedName>
</protein>
<evidence type="ECO:0000313" key="2">
    <source>
        <dbReference type="Proteomes" id="UP000541426"/>
    </source>
</evidence>
<comment type="caution">
    <text evidence="1">The sequence shown here is derived from an EMBL/GenBank/DDBJ whole genome shotgun (WGS) entry which is preliminary data.</text>
</comment>
<evidence type="ECO:0000313" key="1">
    <source>
        <dbReference type="EMBL" id="MBB3985275.1"/>
    </source>
</evidence>
<accession>A0A7W6DRA9</accession>
<proteinExistence type="predicted"/>
<dbReference type="Proteomes" id="UP000541426">
    <property type="component" value="Unassembled WGS sequence"/>
</dbReference>
<sequence length="58" mass="6194">MTDSSATSRGAQDPGIARMILRLAVGTDAFITPLTQIIDSTRWSECSWPPSPGSRCAI</sequence>
<dbReference type="AlphaFoldDB" id="A0A7W6DRA9"/>
<gene>
    <name evidence="1" type="ORF">GGQ68_001604</name>
</gene>
<organism evidence="1 2">
    <name type="scientific">Sagittula marina</name>
    <dbReference type="NCBI Taxonomy" id="943940"/>
    <lineage>
        <taxon>Bacteria</taxon>
        <taxon>Pseudomonadati</taxon>
        <taxon>Pseudomonadota</taxon>
        <taxon>Alphaproteobacteria</taxon>
        <taxon>Rhodobacterales</taxon>
        <taxon>Roseobacteraceae</taxon>
        <taxon>Sagittula</taxon>
    </lineage>
</organism>